<comment type="caution">
    <text evidence="1">The sequence shown here is derived from an EMBL/GenBank/DDBJ whole genome shotgun (WGS) entry which is preliminary data.</text>
</comment>
<organism evidence="1 2">
    <name type="scientific">Nepenthes gracilis</name>
    <name type="common">Slender pitcher plant</name>
    <dbReference type="NCBI Taxonomy" id="150966"/>
    <lineage>
        <taxon>Eukaryota</taxon>
        <taxon>Viridiplantae</taxon>
        <taxon>Streptophyta</taxon>
        <taxon>Embryophyta</taxon>
        <taxon>Tracheophyta</taxon>
        <taxon>Spermatophyta</taxon>
        <taxon>Magnoliopsida</taxon>
        <taxon>eudicotyledons</taxon>
        <taxon>Gunneridae</taxon>
        <taxon>Pentapetalae</taxon>
        <taxon>Caryophyllales</taxon>
        <taxon>Nepenthaceae</taxon>
        <taxon>Nepenthes</taxon>
    </lineage>
</organism>
<keyword evidence="2" id="KW-1185">Reference proteome</keyword>
<evidence type="ECO:0000313" key="2">
    <source>
        <dbReference type="Proteomes" id="UP001279734"/>
    </source>
</evidence>
<evidence type="ECO:0000313" key="1">
    <source>
        <dbReference type="EMBL" id="GMH09387.1"/>
    </source>
</evidence>
<proteinExistence type="predicted"/>
<accession>A0AAD3XLS8</accession>
<dbReference type="EMBL" id="BSYO01000009">
    <property type="protein sequence ID" value="GMH09387.1"/>
    <property type="molecule type" value="Genomic_DNA"/>
</dbReference>
<sequence>MNMLLNMEGKLWSPYEFYPSMKSVESYPIDCSFNIASNRYRVEVTFARNHSEAKSWVVWERLHLSHVNVGKRDHCKKSLSGNNHFLFGFCDLFMEVWLKRGGLSMENNSEIEPHTTVASLLGKLLQKEWMLLDIDISAEKQSLKKIPEQVILTEVLRAKEMQNLKKSVEETLPARPPRSVLRS</sequence>
<protein>
    <submittedName>
        <fullName evidence="1">Uncharacterized protein</fullName>
    </submittedName>
</protein>
<gene>
    <name evidence="1" type="ORF">Nepgr_011228</name>
</gene>
<reference evidence="1" key="1">
    <citation type="submission" date="2023-05" db="EMBL/GenBank/DDBJ databases">
        <title>Nepenthes gracilis genome sequencing.</title>
        <authorList>
            <person name="Fukushima K."/>
        </authorList>
    </citation>
    <scope>NUCLEOTIDE SEQUENCE</scope>
    <source>
        <strain evidence="1">SING2019-196</strain>
    </source>
</reference>
<dbReference type="Proteomes" id="UP001279734">
    <property type="component" value="Unassembled WGS sequence"/>
</dbReference>
<name>A0AAD3XLS8_NEPGR</name>
<dbReference type="AlphaFoldDB" id="A0AAD3XLS8"/>